<sequence>MGNNPSNFKGEKRPVEQVSWNNAVEFCKRLSQKTGRNYRLPSEAEWEYACRAGTNTPFYFGETITTDLANYYGNHTYASAPKGQYREKTTDVGSFPPNAFGLYDMYGNVWEWCQDHWHENYQGAPTDGSAWLSGGNIIRRLLEGASGNKNFRLLRGGSWGYYSRICRSALRNRDYPDVRYTNIGFRVVVILA</sequence>
<accession>A0A3S0XMJ6</accession>
<comment type="caution">
    <text evidence="2">The sequence shown here is derived from an EMBL/GenBank/DDBJ whole genome shotgun (WGS) entry which is preliminary data.</text>
</comment>
<keyword evidence="3" id="KW-1185">Reference proteome</keyword>
<dbReference type="OrthoDB" id="9768004at2"/>
<dbReference type="Proteomes" id="UP000268857">
    <property type="component" value="Unassembled WGS sequence"/>
</dbReference>
<feature type="domain" description="Sulfatase-modifying factor enzyme-like" evidence="1">
    <location>
        <begin position="4"/>
        <end position="188"/>
    </location>
</feature>
<evidence type="ECO:0000313" key="2">
    <source>
        <dbReference type="EMBL" id="RUR76202.1"/>
    </source>
</evidence>
<dbReference type="PANTHER" id="PTHR23150:SF19">
    <property type="entry name" value="FORMYLGLYCINE-GENERATING ENZYME"/>
    <property type="match status" value="1"/>
</dbReference>
<dbReference type="InterPro" id="IPR051043">
    <property type="entry name" value="Sulfatase_Mod_Factor_Kinase"/>
</dbReference>
<dbReference type="InterPro" id="IPR016187">
    <property type="entry name" value="CTDL_fold"/>
</dbReference>
<dbReference type="GO" id="GO:0120147">
    <property type="term" value="F:formylglycine-generating oxidase activity"/>
    <property type="evidence" value="ECO:0007669"/>
    <property type="project" value="TreeGrafter"/>
</dbReference>
<dbReference type="InterPro" id="IPR042095">
    <property type="entry name" value="SUMF_sf"/>
</dbReference>
<proteinExistence type="predicted"/>
<gene>
    <name evidence="2" type="ORF">PCC6912_43740</name>
</gene>
<name>A0A3S0XMJ6_CHLFR</name>
<reference evidence="2 3" key="1">
    <citation type="journal article" date="2019" name="Genome Biol. Evol.">
        <title>Day and night: Metabolic profiles and evolutionary relationships of six axenic non-marine cyanobacteria.</title>
        <authorList>
            <person name="Will S.E."/>
            <person name="Henke P."/>
            <person name="Boedeker C."/>
            <person name="Huang S."/>
            <person name="Brinkmann H."/>
            <person name="Rohde M."/>
            <person name="Jarek M."/>
            <person name="Friedl T."/>
            <person name="Seufert S."/>
            <person name="Schumacher M."/>
            <person name="Overmann J."/>
            <person name="Neumann-Schaal M."/>
            <person name="Petersen J."/>
        </authorList>
    </citation>
    <scope>NUCLEOTIDE SEQUENCE [LARGE SCALE GENOMIC DNA]</scope>
    <source>
        <strain evidence="2 3">PCC 6912</strain>
    </source>
</reference>
<dbReference type="Pfam" id="PF03781">
    <property type="entry name" value="FGE-sulfatase"/>
    <property type="match status" value="1"/>
</dbReference>
<dbReference type="RefSeq" id="WP_016876004.1">
    <property type="nucleotide sequence ID" value="NZ_AJLN01000093.1"/>
</dbReference>
<dbReference type="SUPFAM" id="SSF56436">
    <property type="entry name" value="C-type lectin-like"/>
    <property type="match status" value="1"/>
</dbReference>
<protein>
    <recommendedName>
        <fullName evidence="1">Sulfatase-modifying factor enzyme-like domain-containing protein</fullName>
    </recommendedName>
</protein>
<evidence type="ECO:0000313" key="3">
    <source>
        <dbReference type="Proteomes" id="UP000268857"/>
    </source>
</evidence>
<evidence type="ECO:0000259" key="1">
    <source>
        <dbReference type="Pfam" id="PF03781"/>
    </source>
</evidence>
<dbReference type="EMBL" id="RSCJ01000021">
    <property type="protein sequence ID" value="RUR76202.1"/>
    <property type="molecule type" value="Genomic_DNA"/>
</dbReference>
<dbReference type="InterPro" id="IPR005532">
    <property type="entry name" value="SUMF_dom"/>
</dbReference>
<dbReference type="Gene3D" id="3.90.1580.10">
    <property type="entry name" value="paralog of FGE (formylglycine-generating enzyme)"/>
    <property type="match status" value="1"/>
</dbReference>
<dbReference type="STRING" id="211165.GCA_000317285_03433"/>
<dbReference type="AlphaFoldDB" id="A0A3S0XMJ6"/>
<organism evidence="2 3">
    <name type="scientific">Chlorogloeopsis fritschii PCC 6912</name>
    <dbReference type="NCBI Taxonomy" id="211165"/>
    <lineage>
        <taxon>Bacteria</taxon>
        <taxon>Bacillati</taxon>
        <taxon>Cyanobacteriota</taxon>
        <taxon>Cyanophyceae</taxon>
        <taxon>Nostocales</taxon>
        <taxon>Chlorogloeopsidaceae</taxon>
        <taxon>Chlorogloeopsis</taxon>
    </lineage>
</organism>
<dbReference type="PANTHER" id="PTHR23150">
    <property type="entry name" value="SULFATASE MODIFYING FACTOR 1, 2"/>
    <property type="match status" value="1"/>
</dbReference>